<dbReference type="Proteomes" id="UP001163046">
    <property type="component" value="Unassembled WGS sequence"/>
</dbReference>
<evidence type="ECO:0000259" key="4">
    <source>
        <dbReference type="SMART" id="SM00385"/>
    </source>
</evidence>
<dbReference type="InterPro" id="IPR011990">
    <property type="entry name" value="TPR-like_helical_dom_sf"/>
</dbReference>
<dbReference type="InterPro" id="IPR013763">
    <property type="entry name" value="Cyclin-like_dom"/>
</dbReference>
<dbReference type="Gene3D" id="1.25.40.10">
    <property type="entry name" value="Tetratricopeptide repeat domain"/>
    <property type="match status" value="1"/>
</dbReference>
<sequence length="396" mass="44737">MVCSRLKHLIDDSSSLWVSASFLGVWPSHKNIPLLQRAANLGNPEALIKLGLAHLYNEGISENGEKGVNAKENGRLAAEFFFKAECTIQNGAPFTWFFVRPPWAPSGVCCKSCVFNSMVELCSDSEVNKSMLYCVGKILSLHEDVKKKEESLQWLKNAAGQGSCHASFDLWKLRFCEGPMEPYSRLERLRELRDCAMAGHPDAQLTLALEYAKGNLGGVPKTQVTEFITQFVSRSKPPNSHKLFSFQTELNSTMRYILVDWLVEVAIMKDFPSQIVHIAVNCVDQYLMRRKVQRSELQLLGITCMLIAARFQGTDIVTIREAAWLTDGTYKYEQVVRMMGEVMSCIKGQVRVLTIPDFLKLFCSLAAVSQKTDCIAGYVADFVHFTHRMWKVFHQL</sequence>
<dbReference type="EMBL" id="MU826830">
    <property type="protein sequence ID" value="KAJ7373474.1"/>
    <property type="molecule type" value="Genomic_DNA"/>
</dbReference>
<dbReference type="Pfam" id="PF00134">
    <property type="entry name" value="Cyclin_N"/>
    <property type="match status" value="1"/>
</dbReference>
<keyword evidence="6" id="KW-1185">Reference proteome</keyword>
<evidence type="ECO:0000256" key="2">
    <source>
        <dbReference type="ARBA" id="ARBA00022490"/>
    </source>
</evidence>
<gene>
    <name evidence="5" type="ORF">OS493_011067</name>
</gene>
<dbReference type="AlphaFoldDB" id="A0A9W9Z348"/>
<dbReference type="InterPro" id="IPR036915">
    <property type="entry name" value="Cyclin-like_sf"/>
</dbReference>
<comment type="caution">
    <text evidence="5">The sequence shown here is derived from an EMBL/GenBank/DDBJ whole genome shotgun (WGS) entry which is preliminary data.</text>
</comment>
<dbReference type="InterPro" id="IPR006671">
    <property type="entry name" value="Cyclin_N"/>
</dbReference>
<dbReference type="Gene3D" id="1.10.472.10">
    <property type="entry name" value="Cyclin-like"/>
    <property type="match status" value="2"/>
</dbReference>
<dbReference type="CDD" id="cd20521">
    <property type="entry name" value="CYCLIN_CCNF_rpt1"/>
    <property type="match status" value="1"/>
</dbReference>
<feature type="domain" description="Cyclin-like" evidence="4">
    <location>
        <begin position="260"/>
        <end position="344"/>
    </location>
</feature>
<keyword evidence="2" id="KW-0963">Cytoplasm</keyword>
<keyword evidence="3" id="KW-0195">Cyclin</keyword>
<comment type="subcellular location">
    <subcellularLocation>
        <location evidence="1">Cytoplasm</location>
    </subcellularLocation>
</comment>
<organism evidence="5 6">
    <name type="scientific">Desmophyllum pertusum</name>
    <dbReference type="NCBI Taxonomy" id="174260"/>
    <lineage>
        <taxon>Eukaryota</taxon>
        <taxon>Metazoa</taxon>
        <taxon>Cnidaria</taxon>
        <taxon>Anthozoa</taxon>
        <taxon>Hexacorallia</taxon>
        <taxon>Scleractinia</taxon>
        <taxon>Caryophylliina</taxon>
        <taxon>Caryophylliidae</taxon>
        <taxon>Desmophyllum</taxon>
    </lineage>
</organism>
<reference evidence="5" key="1">
    <citation type="submission" date="2023-01" db="EMBL/GenBank/DDBJ databases">
        <title>Genome assembly of the deep-sea coral Lophelia pertusa.</title>
        <authorList>
            <person name="Herrera S."/>
            <person name="Cordes E."/>
        </authorList>
    </citation>
    <scope>NUCLEOTIDE SEQUENCE</scope>
    <source>
        <strain evidence="5">USNM1676648</strain>
        <tissue evidence="5">Polyp</tissue>
    </source>
</reference>
<evidence type="ECO:0000313" key="6">
    <source>
        <dbReference type="Proteomes" id="UP001163046"/>
    </source>
</evidence>
<dbReference type="SMART" id="SM00385">
    <property type="entry name" value="CYCLIN"/>
    <property type="match status" value="1"/>
</dbReference>
<comment type="similarity">
    <text evidence="3">Belongs to the cyclin family.</text>
</comment>
<evidence type="ECO:0000256" key="3">
    <source>
        <dbReference type="RuleBase" id="RU000383"/>
    </source>
</evidence>
<dbReference type="OrthoDB" id="5590282at2759"/>
<dbReference type="GO" id="GO:0005737">
    <property type="term" value="C:cytoplasm"/>
    <property type="evidence" value="ECO:0007669"/>
    <property type="project" value="UniProtKB-SubCell"/>
</dbReference>
<dbReference type="PANTHER" id="PTHR10177">
    <property type="entry name" value="CYCLINS"/>
    <property type="match status" value="1"/>
</dbReference>
<name>A0A9W9Z348_9CNID</name>
<evidence type="ECO:0000256" key="1">
    <source>
        <dbReference type="ARBA" id="ARBA00004496"/>
    </source>
</evidence>
<dbReference type="InterPro" id="IPR039361">
    <property type="entry name" value="Cyclin"/>
</dbReference>
<dbReference type="FunFam" id="1.10.472.10:FF:000038">
    <property type="entry name" value="Cyclin F"/>
    <property type="match status" value="1"/>
</dbReference>
<dbReference type="SUPFAM" id="SSF47954">
    <property type="entry name" value="Cyclin-like"/>
    <property type="match status" value="1"/>
</dbReference>
<evidence type="ECO:0000313" key="5">
    <source>
        <dbReference type="EMBL" id="KAJ7373474.1"/>
    </source>
</evidence>
<accession>A0A9W9Z348</accession>
<protein>
    <recommendedName>
        <fullName evidence="4">Cyclin-like domain-containing protein</fullName>
    </recommendedName>
</protein>
<proteinExistence type="inferred from homology"/>